<name>A0A9D4ICJ9_DREPO</name>
<dbReference type="EMBL" id="JAIWYP010000010">
    <property type="protein sequence ID" value="KAH3754973.1"/>
    <property type="molecule type" value="Genomic_DNA"/>
</dbReference>
<organism evidence="4 5">
    <name type="scientific">Dreissena polymorpha</name>
    <name type="common">Zebra mussel</name>
    <name type="synonym">Mytilus polymorpha</name>
    <dbReference type="NCBI Taxonomy" id="45954"/>
    <lineage>
        <taxon>Eukaryota</taxon>
        <taxon>Metazoa</taxon>
        <taxon>Spiralia</taxon>
        <taxon>Lophotrochozoa</taxon>
        <taxon>Mollusca</taxon>
        <taxon>Bivalvia</taxon>
        <taxon>Autobranchia</taxon>
        <taxon>Heteroconchia</taxon>
        <taxon>Euheterodonta</taxon>
        <taxon>Imparidentia</taxon>
        <taxon>Neoheterodontei</taxon>
        <taxon>Myida</taxon>
        <taxon>Dreissenoidea</taxon>
        <taxon>Dreissenidae</taxon>
        <taxon>Dreissena</taxon>
    </lineage>
</organism>
<evidence type="ECO:0000313" key="4">
    <source>
        <dbReference type="EMBL" id="KAH3754973.1"/>
    </source>
</evidence>
<feature type="coiled-coil region" evidence="2">
    <location>
        <begin position="73"/>
        <end position="228"/>
    </location>
</feature>
<feature type="region of interest" description="Disordered" evidence="3">
    <location>
        <begin position="1"/>
        <end position="46"/>
    </location>
</feature>
<keyword evidence="5" id="KW-1185">Reference proteome</keyword>
<reference evidence="4" key="2">
    <citation type="submission" date="2020-11" db="EMBL/GenBank/DDBJ databases">
        <authorList>
            <person name="McCartney M.A."/>
            <person name="Auch B."/>
            <person name="Kono T."/>
            <person name="Mallez S."/>
            <person name="Becker A."/>
            <person name="Gohl D.M."/>
            <person name="Silverstein K.A.T."/>
            <person name="Koren S."/>
            <person name="Bechman K.B."/>
            <person name="Herman A."/>
            <person name="Abrahante J.E."/>
            <person name="Garbe J."/>
        </authorList>
    </citation>
    <scope>NUCLEOTIDE SEQUENCE</scope>
    <source>
        <strain evidence="4">Duluth1</strain>
        <tissue evidence="4">Whole animal</tissue>
    </source>
</reference>
<evidence type="ECO:0000313" key="5">
    <source>
        <dbReference type="Proteomes" id="UP000828390"/>
    </source>
</evidence>
<dbReference type="PANTHER" id="PTHR34768:SF2">
    <property type="entry name" value="COILED-COIL DOMAIN CONTAINING 89"/>
    <property type="match status" value="1"/>
</dbReference>
<evidence type="ECO:0000256" key="1">
    <source>
        <dbReference type="ARBA" id="ARBA00023054"/>
    </source>
</evidence>
<sequence length="356" mass="41444">MEYSVQLNGQRISAPSSGDKASEGNKEISSLSKLKGLGKDDKTENAMLRSRIDEQSQLIMILKTRADEAFTRIQTLERINEELTSFRDNAKEQLQSEIRKFNILDGRFNDLASNHEEMIKYKDEYKRVNGELRRENDKLKDDNAKLFSKAIQEKDDMIRQLEGKLITAKDQCSTLDTKYKQAVQEGRVQEEGLRRDLHESEERLRGELRDLTRKLNDSEERLKAANYKLQSQLSTQHSADAEMMKKLQQVTKEKDELLDLAMQRGKIIQKEQTDNKAFKKRIEEMEKAVLDMQDKFEREAAAVNSNRAVKKLRDDLQQAESIKTEVTKEFEAYKKHTTALLKKEKELNERLRHLCG</sequence>
<proteinExistence type="predicted"/>
<keyword evidence="1 2" id="KW-0175">Coiled coil</keyword>
<dbReference type="OrthoDB" id="10020070at2759"/>
<accession>A0A9D4ICJ9</accession>
<gene>
    <name evidence="4" type="ORF">DPMN_189654</name>
</gene>
<dbReference type="Proteomes" id="UP000828390">
    <property type="component" value="Unassembled WGS sequence"/>
</dbReference>
<feature type="compositionally biased region" description="Basic and acidic residues" evidence="3">
    <location>
        <begin position="37"/>
        <end position="46"/>
    </location>
</feature>
<dbReference type="PANTHER" id="PTHR34768">
    <property type="entry name" value="COILED-COIL DOMAIN-CONTAINING PROTEIN 89"/>
    <property type="match status" value="1"/>
</dbReference>
<feature type="coiled-coil region" evidence="2">
    <location>
        <begin position="268"/>
        <end position="329"/>
    </location>
</feature>
<reference evidence="4" key="1">
    <citation type="journal article" date="2019" name="bioRxiv">
        <title>The Genome of the Zebra Mussel, Dreissena polymorpha: A Resource for Invasive Species Research.</title>
        <authorList>
            <person name="McCartney M.A."/>
            <person name="Auch B."/>
            <person name="Kono T."/>
            <person name="Mallez S."/>
            <person name="Zhang Y."/>
            <person name="Obille A."/>
            <person name="Becker A."/>
            <person name="Abrahante J.E."/>
            <person name="Garbe J."/>
            <person name="Badalamenti J.P."/>
            <person name="Herman A."/>
            <person name="Mangelson H."/>
            <person name="Liachko I."/>
            <person name="Sullivan S."/>
            <person name="Sone E.D."/>
            <person name="Koren S."/>
            <person name="Silverstein K.A.T."/>
            <person name="Beckman K.B."/>
            <person name="Gohl D.M."/>
        </authorList>
    </citation>
    <scope>NUCLEOTIDE SEQUENCE</scope>
    <source>
        <strain evidence="4">Duluth1</strain>
        <tissue evidence="4">Whole animal</tissue>
    </source>
</reference>
<feature type="compositionally biased region" description="Polar residues" evidence="3">
    <location>
        <begin position="1"/>
        <end position="16"/>
    </location>
</feature>
<evidence type="ECO:0008006" key="6">
    <source>
        <dbReference type="Google" id="ProtNLM"/>
    </source>
</evidence>
<protein>
    <recommendedName>
        <fullName evidence="6">Coiled-coil domain-containing protein 89</fullName>
    </recommendedName>
</protein>
<evidence type="ECO:0000256" key="2">
    <source>
        <dbReference type="SAM" id="Coils"/>
    </source>
</evidence>
<dbReference type="InterPro" id="IPR043450">
    <property type="entry name" value="CCDC89-like"/>
</dbReference>
<evidence type="ECO:0000256" key="3">
    <source>
        <dbReference type="SAM" id="MobiDB-lite"/>
    </source>
</evidence>
<comment type="caution">
    <text evidence="4">The sequence shown here is derived from an EMBL/GenBank/DDBJ whole genome shotgun (WGS) entry which is preliminary data.</text>
</comment>
<dbReference type="AlphaFoldDB" id="A0A9D4ICJ9"/>